<name>A0A2D2B080_9CAUL</name>
<gene>
    <name evidence="1" type="ORF">CSW64_14855</name>
</gene>
<dbReference type="Proteomes" id="UP000228945">
    <property type="component" value="Chromosome"/>
</dbReference>
<accession>A0A2D2B080</accession>
<dbReference type="KEGG" id="cmb:CSW64_14855"/>
<evidence type="ECO:0000313" key="2">
    <source>
        <dbReference type="Proteomes" id="UP000228945"/>
    </source>
</evidence>
<reference evidence="1 2" key="1">
    <citation type="submission" date="2017-10" db="EMBL/GenBank/DDBJ databases">
        <title>Genome sequence of Caulobacter mirabilis FWC38.</title>
        <authorList>
            <person name="Fiebig A."/>
            <person name="Crosson S."/>
        </authorList>
    </citation>
    <scope>NUCLEOTIDE SEQUENCE [LARGE SCALE GENOMIC DNA]</scope>
    <source>
        <strain evidence="1 2">FWC 38</strain>
    </source>
</reference>
<organism evidence="1 2">
    <name type="scientific">Caulobacter mirabilis</name>
    <dbReference type="NCBI Taxonomy" id="69666"/>
    <lineage>
        <taxon>Bacteria</taxon>
        <taxon>Pseudomonadati</taxon>
        <taxon>Pseudomonadota</taxon>
        <taxon>Alphaproteobacteria</taxon>
        <taxon>Caulobacterales</taxon>
        <taxon>Caulobacteraceae</taxon>
        <taxon>Caulobacter</taxon>
    </lineage>
</organism>
<evidence type="ECO:0000313" key="1">
    <source>
        <dbReference type="EMBL" id="ATQ43587.1"/>
    </source>
</evidence>
<sequence length="64" mass="6840">MTRPSFTQADIKRAVQAVEAVGKSVAAVDFPPQGGFRVLLGEPEGAALAGRSGENEWDEVLRQQ</sequence>
<keyword evidence="2" id="KW-1185">Reference proteome</keyword>
<dbReference type="EMBL" id="CP024201">
    <property type="protein sequence ID" value="ATQ43587.1"/>
    <property type="molecule type" value="Genomic_DNA"/>
</dbReference>
<proteinExistence type="predicted"/>
<protein>
    <submittedName>
        <fullName evidence="1">Uncharacterized protein</fullName>
    </submittedName>
</protein>
<dbReference type="AlphaFoldDB" id="A0A2D2B080"/>